<name>A0A7Y6TYH3_9BURK</name>
<evidence type="ECO:0000313" key="3">
    <source>
        <dbReference type="Proteomes" id="UP000529637"/>
    </source>
</evidence>
<sequence>MQLSLRISRGAILGLLAIWSATVFAQGYPDKIIKLVVPFPAAGGTDIVARTLAGSLTESLGQTVIVENRAGGNTVVGTQYVASAAADGYTLLFTSSSHTANPSLMKTLPYDTLKDFQPVCMAAFHPFVMLADPNAPFKTVRELITYAKTNPGKLNYASPGIGTSQHVAMEEFKRLAGIDMTHIIYKGSQDMATDLVTGRVSVMFNGISPTLSFVRSGKMRALAVDSMKRVALMPDVPTVDEAGVPGFTNTTWSGLLAPARTPKPVVDRLNAACNTALQSSDVTGRLTSMGLQPAGGPSAKFQEFLVQDMNRWAQLVKQSGAKIE</sequence>
<dbReference type="PANTHER" id="PTHR42928:SF5">
    <property type="entry name" value="BLR1237 PROTEIN"/>
    <property type="match status" value="1"/>
</dbReference>
<dbReference type="EMBL" id="JABWMJ010000011">
    <property type="protein sequence ID" value="NUZ08091.1"/>
    <property type="molecule type" value="Genomic_DNA"/>
</dbReference>
<comment type="similarity">
    <text evidence="1">Belongs to the UPF0065 (bug) family.</text>
</comment>
<dbReference type="RefSeq" id="WP_176070932.1">
    <property type="nucleotide sequence ID" value="NZ_JABWMJ010000011.1"/>
</dbReference>
<reference evidence="2 3" key="1">
    <citation type="submission" date="2020-06" db="EMBL/GenBank/DDBJ databases">
        <title>Schlegella sp. ID0723 isolated from air conditioner.</title>
        <authorList>
            <person name="Kim D.Y."/>
            <person name="Kim D.-U."/>
        </authorList>
    </citation>
    <scope>NUCLEOTIDE SEQUENCE [LARGE SCALE GENOMIC DNA]</scope>
    <source>
        <strain evidence="2 3">ID0723</strain>
    </source>
</reference>
<dbReference type="AlphaFoldDB" id="A0A7Y6TYH3"/>
<evidence type="ECO:0000256" key="1">
    <source>
        <dbReference type="ARBA" id="ARBA00006987"/>
    </source>
</evidence>
<evidence type="ECO:0000313" key="2">
    <source>
        <dbReference type="EMBL" id="NUZ08091.1"/>
    </source>
</evidence>
<proteinExistence type="inferred from homology"/>
<comment type="caution">
    <text evidence="2">The sequence shown here is derived from an EMBL/GenBank/DDBJ whole genome shotgun (WGS) entry which is preliminary data.</text>
</comment>
<dbReference type="Gene3D" id="3.40.190.10">
    <property type="entry name" value="Periplasmic binding protein-like II"/>
    <property type="match status" value="1"/>
</dbReference>
<gene>
    <name evidence="2" type="ORF">HQN59_20215</name>
</gene>
<dbReference type="Proteomes" id="UP000529637">
    <property type="component" value="Unassembled WGS sequence"/>
</dbReference>
<protein>
    <submittedName>
        <fullName evidence="2">Tripartite tricarboxylate transporter substrate binding protein</fullName>
    </submittedName>
</protein>
<keyword evidence="3" id="KW-1185">Reference proteome</keyword>
<dbReference type="InterPro" id="IPR042100">
    <property type="entry name" value="Bug_dom1"/>
</dbReference>
<accession>A0A7Y6TYH3</accession>
<dbReference type="PANTHER" id="PTHR42928">
    <property type="entry name" value="TRICARBOXYLATE-BINDING PROTEIN"/>
    <property type="match status" value="1"/>
</dbReference>
<dbReference type="InterPro" id="IPR005064">
    <property type="entry name" value="BUG"/>
</dbReference>
<dbReference type="PIRSF" id="PIRSF017082">
    <property type="entry name" value="YflP"/>
    <property type="match status" value="1"/>
</dbReference>
<dbReference type="SUPFAM" id="SSF53850">
    <property type="entry name" value="Periplasmic binding protein-like II"/>
    <property type="match status" value="1"/>
</dbReference>
<dbReference type="CDD" id="cd13578">
    <property type="entry name" value="PBP2_Bug27"/>
    <property type="match status" value="1"/>
</dbReference>
<dbReference type="Gene3D" id="3.40.190.150">
    <property type="entry name" value="Bordetella uptake gene, domain 1"/>
    <property type="match status" value="1"/>
</dbReference>
<dbReference type="Pfam" id="PF03401">
    <property type="entry name" value="TctC"/>
    <property type="match status" value="1"/>
</dbReference>
<organism evidence="2 3">
    <name type="scientific">Piscinibacter koreensis</name>
    <dbReference type="NCBI Taxonomy" id="2742824"/>
    <lineage>
        <taxon>Bacteria</taxon>
        <taxon>Pseudomonadati</taxon>
        <taxon>Pseudomonadota</taxon>
        <taxon>Betaproteobacteria</taxon>
        <taxon>Burkholderiales</taxon>
        <taxon>Sphaerotilaceae</taxon>
        <taxon>Piscinibacter</taxon>
    </lineage>
</organism>